<dbReference type="PANTHER" id="PTHR39104:SF1">
    <property type="entry name" value="AMINO ACID-LIGASE"/>
    <property type="match status" value="1"/>
</dbReference>
<dbReference type="PANTHER" id="PTHR39104">
    <property type="entry name" value="AMINO ACID-LIGASE"/>
    <property type="match status" value="1"/>
</dbReference>
<proteinExistence type="predicted"/>
<evidence type="ECO:0000313" key="1">
    <source>
        <dbReference type="EMBL" id="KAG0483400.1"/>
    </source>
</evidence>
<gene>
    <name evidence="1" type="ORF">HPP92_011484</name>
</gene>
<dbReference type="AlphaFoldDB" id="A0A835V4G5"/>
<protein>
    <submittedName>
        <fullName evidence="1">Uncharacterized protein</fullName>
    </submittedName>
</protein>
<dbReference type="EMBL" id="JADCNM010000005">
    <property type="protein sequence ID" value="KAG0483400.1"/>
    <property type="molecule type" value="Genomic_DNA"/>
</dbReference>
<sequence>MPSLLPGGTRMIVLKYAAGGTTPTVAMPVRLDAGVDLGAVGRVLGIESSSVRLNGHFVSRGLDLVSTLSWESLLSFFATRGHPVGSSLVDAIVVQGKPVAQGWNSSSNVNDGHLFLKRKNTINDTMSPKRCRVLEGSSNMHNIGIEQEIDDVCCIKRQLKLEEELPSKKGKNDKCTLGLLKEASKLSTISPEPGSNCSFVNEFGKRLRVDDMCNALSSKKVK</sequence>
<name>A0A835V4G5_VANPL</name>
<dbReference type="OrthoDB" id="751983at2759"/>
<dbReference type="Proteomes" id="UP000639772">
    <property type="component" value="Unassembled WGS sequence"/>
</dbReference>
<evidence type="ECO:0000313" key="2">
    <source>
        <dbReference type="Proteomes" id="UP000639772"/>
    </source>
</evidence>
<organism evidence="1 2">
    <name type="scientific">Vanilla planifolia</name>
    <name type="common">Vanilla</name>
    <dbReference type="NCBI Taxonomy" id="51239"/>
    <lineage>
        <taxon>Eukaryota</taxon>
        <taxon>Viridiplantae</taxon>
        <taxon>Streptophyta</taxon>
        <taxon>Embryophyta</taxon>
        <taxon>Tracheophyta</taxon>
        <taxon>Spermatophyta</taxon>
        <taxon>Magnoliopsida</taxon>
        <taxon>Liliopsida</taxon>
        <taxon>Asparagales</taxon>
        <taxon>Orchidaceae</taxon>
        <taxon>Vanilloideae</taxon>
        <taxon>Vanilleae</taxon>
        <taxon>Vanilla</taxon>
    </lineage>
</organism>
<comment type="caution">
    <text evidence="1">The sequence shown here is derived from an EMBL/GenBank/DDBJ whole genome shotgun (WGS) entry which is preliminary data.</text>
</comment>
<reference evidence="1 2" key="1">
    <citation type="journal article" date="2020" name="Nat. Food">
        <title>A phased Vanilla planifolia genome enables genetic improvement of flavour and production.</title>
        <authorList>
            <person name="Hasing T."/>
            <person name="Tang H."/>
            <person name="Brym M."/>
            <person name="Khazi F."/>
            <person name="Huang T."/>
            <person name="Chambers A.H."/>
        </authorList>
    </citation>
    <scope>NUCLEOTIDE SEQUENCE [LARGE SCALE GENOMIC DNA]</scope>
    <source>
        <tissue evidence="1">Leaf</tissue>
    </source>
</reference>
<accession>A0A835V4G5</accession>